<dbReference type="Gene3D" id="1.10.10.750">
    <property type="entry name" value="Ypt/Rab-GAP domain of gyp1p, domain 1"/>
    <property type="match status" value="1"/>
</dbReference>
<dbReference type="GO" id="GO:0005096">
    <property type="term" value="F:GTPase activator activity"/>
    <property type="evidence" value="ECO:0007669"/>
    <property type="project" value="UniProtKB-KW"/>
</dbReference>
<dbReference type="SUPFAM" id="SSF47923">
    <property type="entry name" value="Ypt/Rab-GAP domain of gyp1p"/>
    <property type="match status" value="2"/>
</dbReference>
<name>A0A2A2KX46_9BILA</name>
<dbReference type="SMART" id="SM00164">
    <property type="entry name" value="TBC"/>
    <property type="match status" value="1"/>
</dbReference>
<dbReference type="PANTHER" id="PTHR22957">
    <property type="entry name" value="TBC1 DOMAIN FAMILY MEMBER GTPASE-ACTIVATING PROTEIN"/>
    <property type="match status" value="1"/>
</dbReference>
<accession>A0A2A2KX46</accession>
<dbReference type="GO" id="GO:0006886">
    <property type="term" value="P:intracellular protein transport"/>
    <property type="evidence" value="ECO:0007669"/>
    <property type="project" value="TreeGrafter"/>
</dbReference>
<protein>
    <recommendedName>
        <fullName evidence="8">TBC1 domain family member 13</fullName>
    </recommendedName>
</protein>
<keyword evidence="3" id="KW-0343">GTPase activation</keyword>
<comment type="function">
    <text evidence="6">Acts as a GTPase-activating protein for RAB35. Together with RAB35 may be involved in regulation of insulin-induced glucose transporter SLC2A4/GLUT4 translocation to the plasma membrane in adipocytes.</text>
</comment>
<dbReference type="FunFam" id="1.10.472.80:FF:000009">
    <property type="entry name" value="TBC1 domain family member 13"/>
    <property type="match status" value="1"/>
</dbReference>
<keyword evidence="4" id="KW-0963">Cytoplasm</keyword>
<dbReference type="GO" id="GO:0016020">
    <property type="term" value="C:membrane"/>
    <property type="evidence" value="ECO:0007669"/>
    <property type="project" value="UniProtKB-SubCell"/>
</dbReference>
<organism evidence="10 11">
    <name type="scientific">Diploscapter pachys</name>
    <dbReference type="NCBI Taxonomy" id="2018661"/>
    <lineage>
        <taxon>Eukaryota</taxon>
        <taxon>Metazoa</taxon>
        <taxon>Ecdysozoa</taxon>
        <taxon>Nematoda</taxon>
        <taxon>Chromadorea</taxon>
        <taxon>Rhabditida</taxon>
        <taxon>Rhabditina</taxon>
        <taxon>Rhabditomorpha</taxon>
        <taxon>Rhabditoidea</taxon>
        <taxon>Rhabditidae</taxon>
        <taxon>Diploscapter</taxon>
    </lineage>
</organism>
<evidence type="ECO:0000256" key="4">
    <source>
        <dbReference type="ARBA" id="ARBA00022490"/>
    </source>
</evidence>
<feature type="domain" description="Rab-GAP TBC" evidence="9">
    <location>
        <begin position="35"/>
        <end position="330"/>
    </location>
</feature>
<evidence type="ECO:0000313" key="11">
    <source>
        <dbReference type="Proteomes" id="UP000218231"/>
    </source>
</evidence>
<dbReference type="OrthoDB" id="10263206at2759"/>
<dbReference type="Pfam" id="PF00566">
    <property type="entry name" value="RabGAP-TBC"/>
    <property type="match status" value="1"/>
</dbReference>
<comment type="subunit">
    <text evidence="7">Interacts with RAB1A and RAB10; in a GTP-dependent manner.</text>
</comment>
<gene>
    <name evidence="10" type="ORF">WR25_09579</name>
</gene>
<keyword evidence="5" id="KW-0472">Membrane</keyword>
<dbReference type="Gene3D" id="1.10.8.270">
    <property type="entry name" value="putative rabgap domain of human tbc1 domain family member 14 like domains"/>
    <property type="match status" value="1"/>
</dbReference>
<dbReference type="InterPro" id="IPR000195">
    <property type="entry name" value="Rab-GAP-TBC_dom"/>
</dbReference>
<evidence type="ECO:0000313" key="10">
    <source>
        <dbReference type="EMBL" id="PAV78561.1"/>
    </source>
</evidence>
<evidence type="ECO:0000256" key="6">
    <source>
        <dbReference type="ARBA" id="ARBA00059763"/>
    </source>
</evidence>
<dbReference type="EMBL" id="LIAE01007551">
    <property type="protein sequence ID" value="PAV78561.1"/>
    <property type="molecule type" value="Genomic_DNA"/>
</dbReference>
<dbReference type="PANTHER" id="PTHR22957:SF27">
    <property type="entry name" value="TBC1 DOMAIN FAMILY MEMBER 13"/>
    <property type="match status" value="1"/>
</dbReference>
<dbReference type="GO" id="GO:0005737">
    <property type="term" value="C:cytoplasm"/>
    <property type="evidence" value="ECO:0007669"/>
    <property type="project" value="UniProtKB-SubCell"/>
</dbReference>
<evidence type="ECO:0000256" key="5">
    <source>
        <dbReference type="ARBA" id="ARBA00023136"/>
    </source>
</evidence>
<sequence>MSARYQERLIRIEQMLLIDKKTIDMNELKAGCSYGIPERLRPLAWRLLLNALPTERQQWPSYLKQQRENYDALVDQFIIAPGTSEEHSNDDHPLTDRSDTEWGVFFEDNKILSQIDKDVRRLCPEIQFFQSKTLHPHKKAAEIQLSARITGEELNPLDYEVNMFGIANFKSARKRASGQYERVPTKGAETHWQVVERILFIYSKLNPGVKYVQGMNEIIGPIYFVFASDIDDEWTAFAEPDTFYCFQQLMSEIKDNFIRTLDQSSCGIESTMASFHSLLLNFDSPLYEHIVEKLQVKPQFYAFRWLSLLLSQEFPLPDVISLWDSLFSDLQRFSLLPYICLAMLEKKRDELLQGEFADVIRLLQNYPETDVLQLVLLAQAIREGRARKPVEDRPIMKEAVSKHVRQLSDTLKNLNFLKK</sequence>
<evidence type="ECO:0000256" key="2">
    <source>
        <dbReference type="ARBA" id="ARBA00004496"/>
    </source>
</evidence>
<evidence type="ECO:0000256" key="8">
    <source>
        <dbReference type="ARBA" id="ARBA00067477"/>
    </source>
</evidence>
<comment type="subcellular location">
    <subcellularLocation>
        <location evidence="2">Cytoplasm</location>
    </subcellularLocation>
    <subcellularLocation>
        <location evidence="1">Membrane</location>
    </subcellularLocation>
</comment>
<evidence type="ECO:0000256" key="1">
    <source>
        <dbReference type="ARBA" id="ARBA00004370"/>
    </source>
</evidence>
<evidence type="ECO:0000259" key="9">
    <source>
        <dbReference type="PROSITE" id="PS50086"/>
    </source>
</evidence>
<reference evidence="10 11" key="1">
    <citation type="journal article" date="2017" name="Curr. Biol.">
        <title>Genome architecture and evolution of a unichromosomal asexual nematode.</title>
        <authorList>
            <person name="Fradin H."/>
            <person name="Zegar C."/>
            <person name="Gutwein M."/>
            <person name="Lucas J."/>
            <person name="Kovtun M."/>
            <person name="Corcoran D."/>
            <person name="Baugh L.R."/>
            <person name="Kiontke K."/>
            <person name="Gunsalus K."/>
            <person name="Fitch D.H."/>
            <person name="Piano F."/>
        </authorList>
    </citation>
    <scope>NUCLEOTIDE SEQUENCE [LARGE SCALE GENOMIC DNA]</scope>
    <source>
        <strain evidence="10">PF1309</strain>
    </source>
</reference>
<dbReference type="FunFam" id="1.10.8.270:FF:000019">
    <property type="entry name" value="TBC1 domain family member 13"/>
    <property type="match status" value="1"/>
</dbReference>
<dbReference type="STRING" id="2018661.A0A2A2KX46"/>
<proteinExistence type="predicted"/>
<evidence type="ECO:0000256" key="7">
    <source>
        <dbReference type="ARBA" id="ARBA00064536"/>
    </source>
</evidence>
<dbReference type="PROSITE" id="PS50086">
    <property type="entry name" value="TBC_RABGAP"/>
    <property type="match status" value="1"/>
</dbReference>
<dbReference type="Proteomes" id="UP000218231">
    <property type="component" value="Unassembled WGS sequence"/>
</dbReference>
<keyword evidence="11" id="KW-1185">Reference proteome</keyword>
<dbReference type="AlphaFoldDB" id="A0A2A2KX46"/>
<dbReference type="Gene3D" id="1.10.472.80">
    <property type="entry name" value="Ypt/Rab-GAP domain of gyp1p, domain 3"/>
    <property type="match status" value="1"/>
</dbReference>
<comment type="caution">
    <text evidence="10">The sequence shown here is derived from an EMBL/GenBank/DDBJ whole genome shotgun (WGS) entry which is preliminary data.</text>
</comment>
<dbReference type="InterPro" id="IPR035969">
    <property type="entry name" value="Rab-GAP_TBC_sf"/>
</dbReference>
<evidence type="ECO:0000256" key="3">
    <source>
        <dbReference type="ARBA" id="ARBA00022468"/>
    </source>
</evidence>